<comment type="caution">
    <text evidence="1">The sequence shown here is derived from an EMBL/GenBank/DDBJ whole genome shotgun (WGS) entry which is preliminary data.</text>
</comment>
<evidence type="ECO:0000313" key="2">
    <source>
        <dbReference type="Proteomes" id="UP000828941"/>
    </source>
</evidence>
<protein>
    <submittedName>
        <fullName evidence="1">Uncharacterized protein</fullName>
    </submittedName>
</protein>
<evidence type="ECO:0000313" key="1">
    <source>
        <dbReference type="EMBL" id="KAI4328620.1"/>
    </source>
</evidence>
<dbReference type="Proteomes" id="UP000828941">
    <property type="component" value="Chromosome 8"/>
</dbReference>
<proteinExistence type="predicted"/>
<sequence length="100" mass="10843">MALTRKRRRPQTVGGWSDQMPPEGNGDGGGSFCEFQSEDVGAATKKHSRKGTEEVKDFEDQILQGEGKGGENGDTLEEKEETEGKERGDDGGLGDRTKAR</sequence>
<organism evidence="1 2">
    <name type="scientific">Bauhinia variegata</name>
    <name type="common">Purple orchid tree</name>
    <name type="synonym">Phanera variegata</name>
    <dbReference type="NCBI Taxonomy" id="167791"/>
    <lineage>
        <taxon>Eukaryota</taxon>
        <taxon>Viridiplantae</taxon>
        <taxon>Streptophyta</taxon>
        <taxon>Embryophyta</taxon>
        <taxon>Tracheophyta</taxon>
        <taxon>Spermatophyta</taxon>
        <taxon>Magnoliopsida</taxon>
        <taxon>eudicotyledons</taxon>
        <taxon>Gunneridae</taxon>
        <taxon>Pentapetalae</taxon>
        <taxon>rosids</taxon>
        <taxon>fabids</taxon>
        <taxon>Fabales</taxon>
        <taxon>Fabaceae</taxon>
        <taxon>Cercidoideae</taxon>
        <taxon>Cercideae</taxon>
        <taxon>Bauhiniinae</taxon>
        <taxon>Bauhinia</taxon>
    </lineage>
</organism>
<dbReference type="EMBL" id="CM039433">
    <property type="protein sequence ID" value="KAI4328620.1"/>
    <property type="molecule type" value="Genomic_DNA"/>
</dbReference>
<keyword evidence="2" id="KW-1185">Reference proteome</keyword>
<name>A0ACB9MXI0_BAUVA</name>
<accession>A0ACB9MXI0</accession>
<reference evidence="1 2" key="1">
    <citation type="journal article" date="2022" name="DNA Res.">
        <title>Chromosomal-level genome assembly of the orchid tree Bauhinia variegata (Leguminosae; Cercidoideae) supports the allotetraploid origin hypothesis of Bauhinia.</title>
        <authorList>
            <person name="Zhong Y."/>
            <person name="Chen Y."/>
            <person name="Zheng D."/>
            <person name="Pang J."/>
            <person name="Liu Y."/>
            <person name="Luo S."/>
            <person name="Meng S."/>
            <person name="Qian L."/>
            <person name="Wei D."/>
            <person name="Dai S."/>
            <person name="Zhou R."/>
        </authorList>
    </citation>
    <scope>NUCLEOTIDE SEQUENCE [LARGE SCALE GENOMIC DNA]</scope>
    <source>
        <strain evidence="1">BV-YZ2020</strain>
    </source>
</reference>
<gene>
    <name evidence="1" type="ORF">L6164_020957</name>
</gene>